<organism evidence="1">
    <name type="scientific">hydrothermal vent metagenome</name>
    <dbReference type="NCBI Taxonomy" id="652676"/>
    <lineage>
        <taxon>unclassified sequences</taxon>
        <taxon>metagenomes</taxon>
        <taxon>ecological metagenomes</taxon>
    </lineage>
</organism>
<name>A0A1W1EGA1_9ZZZZ</name>
<accession>A0A1W1EGA1</accession>
<proteinExistence type="predicted"/>
<protein>
    <submittedName>
        <fullName evidence="1">Uncharacterized protein</fullName>
    </submittedName>
</protein>
<evidence type="ECO:0000313" key="1">
    <source>
        <dbReference type="EMBL" id="SFZ99074.1"/>
    </source>
</evidence>
<gene>
    <name evidence="1" type="ORF">MNB_SV-5-988</name>
</gene>
<sequence length="284" mass="32500">MLFYYANSGHKVGLERVRRGAALLNILESQGVETQLLVNDFRAGLAARDLGVKEYVTVETVQDIDAIADAGNSIIIDSPEDDHGRLVKYCADFKNVWRFEHDSSDRSVHGEILFKSDCLADDCVDSLIVDEIFFDQKIKEERVLFFLGDADYNKNILNNKTFFQEFDMELLLGSYFFVKYENDLEKLFTTLHEPEDYVYLVTKSSTIVTSSSQTAFEAKLSGAKVIYLNIDNETIYPVSLLEKHNIDIVNGFDIEALKMYLKQDYIKKENKIKLFDTQKITSAL</sequence>
<reference evidence="1" key="1">
    <citation type="submission" date="2016-10" db="EMBL/GenBank/DDBJ databases">
        <authorList>
            <person name="de Groot N.N."/>
        </authorList>
    </citation>
    <scope>NUCLEOTIDE SEQUENCE</scope>
</reference>
<dbReference type="AlphaFoldDB" id="A0A1W1EGA1"/>
<dbReference type="EMBL" id="FPKX01000074">
    <property type="protein sequence ID" value="SFZ99074.1"/>
    <property type="molecule type" value="Genomic_DNA"/>
</dbReference>